<dbReference type="RefSeq" id="WP_230528119.1">
    <property type="nucleotide sequence ID" value="NZ_JAJGAK010000004.1"/>
</dbReference>
<gene>
    <name evidence="2" type="ORF">LK996_14725</name>
</gene>
<evidence type="ECO:0000313" key="2">
    <source>
        <dbReference type="EMBL" id="MCC8364326.1"/>
    </source>
</evidence>
<dbReference type="Proteomes" id="UP001165293">
    <property type="component" value="Unassembled WGS sequence"/>
</dbReference>
<evidence type="ECO:0008006" key="4">
    <source>
        <dbReference type="Google" id="ProtNLM"/>
    </source>
</evidence>
<feature type="transmembrane region" description="Helical" evidence="1">
    <location>
        <begin position="83"/>
        <end position="116"/>
    </location>
</feature>
<keyword evidence="1" id="KW-0812">Transmembrane</keyword>
<proteinExistence type="predicted"/>
<organism evidence="2 3">
    <name type="scientific">Noviluteimonas lactosilytica</name>
    <dbReference type="NCBI Taxonomy" id="2888523"/>
    <lineage>
        <taxon>Bacteria</taxon>
        <taxon>Pseudomonadati</taxon>
        <taxon>Pseudomonadota</taxon>
        <taxon>Gammaproteobacteria</taxon>
        <taxon>Lysobacterales</taxon>
        <taxon>Lysobacteraceae</taxon>
        <taxon>Noviluteimonas</taxon>
    </lineage>
</organism>
<dbReference type="EMBL" id="JAJGAK010000004">
    <property type="protein sequence ID" value="MCC8364326.1"/>
    <property type="molecule type" value="Genomic_DNA"/>
</dbReference>
<feature type="transmembrane region" description="Helical" evidence="1">
    <location>
        <begin position="50"/>
        <end position="71"/>
    </location>
</feature>
<name>A0ABS8JL45_9GAMM</name>
<keyword evidence="1" id="KW-1133">Transmembrane helix</keyword>
<keyword evidence="3" id="KW-1185">Reference proteome</keyword>
<comment type="caution">
    <text evidence="2">The sequence shown here is derived from an EMBL/GenBank/DDBJ whole genome shotgun (WGS) entry which is preliminary data.</text>
</comment>
<keyword evidence="1" id="KW-0472">Membrane</keyword>
<reference evidence="2" key="1">
    <citation type="submission" date="2021-10" db="EMBL/GenBank/DDBJ databases">
        <authorList>
            <person name="Lyu M."/>
            <person name="Wang X."/>
            <person name="Meng X."/>
            <person name="Xu K."/>
        </authorList>
    </citation>
    <scope>NUCLEOTIDE SEQUENCE</scope>
    <source>
        <strain evidence="2">A6</strain>
    </source>
</reference>
<evidence type="ECO:0000256" key="1">
    <source>
        <dbReference type="SAM" id="Phobius"/>
    </source>
</evidence>
<sequence length="122" mass="11924">MLNTVAAGRRLAQRTAALQAVVTLATALACLLSGRDAALGALAGGGAMTLGGLVAAWSAFGGGVAGAGMALGRFLIGQTAKWVVVITGMFLAIGVFHLPAVAVLAGVLLAGVALLIATKLWA</sequence>
<protein>
    <recommendedName>
        <fullName evidence="4">ATP synthase protein I</fullName>
    </recommendedName>
</protein>
<evidence type="ECO:0000313" key="3">
    <source>
        <dbReference type="Proteomes" id="UP001165293"/>
    </source>
</evidence>
<accession>A0ABS8JL45</accession>